<evidence type="ECO:0000313" key="8">
    <source>
        <dbReference type="Proteomes" id="UP000432089"/>
    </source>
</evidence>
<dbReference type="Gene3D" id="3.40.50.1950">
    <property type="entry name" value="Flavin prenyltransferase-like"/>
    <property type="match status" value="1"/>
</dbReference>
<keyword evidence="3" id="KW-0479">Metal-binding</keyword>
<comment type="function">
    <text evidence="4">Catalyzes two steps in the biosynthesis of coenzyme A. In the first step cysteine is conjugated to 4'-phosphopantothenate to form 4-phosphopantothenoylcysteine, in the latter compound is decarboxylated to form 4'-phosphopantotheine.</text>
</comment>
<keyword evidence="3 4" id="KW-0436">Ligase</keyword>
<dbReference type="PANTHER" id="PTHR14359:SF6">
    <property type="entry name" value="PHOSPHOPANTOTHENOYLCYSTEINE DECARBOXYLASE"/>
    <property type="match status" value="1"/>
</dbReference>
<evidence type="ECO:0000256" key="2">
    <source>
        <dbReference type="ARBA" id="ARBA00023239"/>
    </source>
</evidence>
<dbReference type="Proteomes" id="UP000432089">
    <property type="component" value="Unassembled WGS sequence"/>
</dbReference>
<dbReference type="HAMAP" id="MF_02225">
    <property type="entry name" value="CoaBC"/>
    <property type="match status" value="1"/>
</dbReference>
<gene>
    <name evidence="3 7" type="primary">coaBC</name>
    <name evidence="7" type="ORF">F6X38_01675</name>
</gene>
<reference evidence="7 8" key="1">
    <citation type="submission" date="2019-09" db="EMBL/GenBank/DDBJ databases">
        <title>YIM 132180 draft genome.</title>
        <authorList>
            <person name="Zhang K."/>
        </authorList>
    </citation>
    <scope>NUCLEOTIDE SEQUENCE [LARGE SCALE GENOMIC DNA]</scope>
    <source>
        <strain evidence="7 8">YIM 132180</strain>
    </source>
</reference>
<keyword evidence="2 3" id="KW-0456">Lyase</keyword>
<feature type="binding site" evidence="3">
    <location>
        <position position="344"/>
    </location>
    <ligand>
        <name>CTP</name>
        <dbReference type="ChEBI" id="CHEBI:37563"/>
    </ligand>
</feature>
<evidence type="ECO:0000259" key="5">
    <source>
        <dbReference type="Pfam" id="PF02441"/>
    </source>
</evidence>
<comment type="caution">
    <text evidence="7">The sequence shown here is derived from an EMBL/GenBank/DDBJ whole genome shotgun (WGS) entry which is preliminary data.</text>
</comment>
<evidence type="ECO:0000256" key="1">
    <source>
        <dbReference type="ARBA" id="ARBA00022793"/>
    </source>
</evidence>
<dbReference type="AlphaFoldDB" id="A0A7V7TYS1"/>
<protein>
    <recommendedName>
        <fullName evidence="3">Coenzyme A biosynthesis bifunctional protein CoaBC</fullName>
    </recommendedName>
    <alternativeName>
        <fullName evidence="3">DNA/pantothenate metabolism flavoprotein</fullName>
    </alternativeName>
    <alternativeName>
        <fullName evidence="3">Phosphopantothenoylcysteine synthetase/decarboxylase</fullName>
        <shortName evidence="3">PPCS-PPCDC</shortName>
    </alternativeName>
    <domain>
        <recommendedName>
            <fullName evidence="3">Phosphopantothenoylcysteine decarboxylase</fullName>
            <shortName evidence="3">PPC decarboxylase</shortName>
            <shortName evidence="3">PPC-DC</shortName>
            <ecNumber evidence="3">4.1.1.36</ecNumber>
        </recommendedName>
        <alternativeName>
            <fullName evidence="3">CoaC</fullName>
        </alternativeName>
    </domain>
    <domain>
        <recommendedName>
            <fullName evidence="3">Phosphopantothenate--cysteine ligase</fullName>
            <ecNumber evidence="3">6.3.2.5</ecNumber>
        </recommendedName>
        <alternativeName>
            <fullName evidence="3">CoaB</fullName>
        </alternativeName>
        <alternativeName>
            <fullName evidence="3">Phosphopantothenoylcysteine synthetase</fullName>
            <shortName evidence="3">PPC synthetase</shortName>
            <shortName evidence="3">PPC-S</shortName>
        </alternativeName>
    </domain>
</protein>
<dbReference type="GO" id="GO:0010181">
    <property type="term" value="F:FMN binding"/>
    <property type="evidence" value="ECO:0007669"/>
    <property type="project" value="UniProtKB-UniRule"/>
</dbReference>
<organism evidence="7 8">
    <name type="scientific">Plantimonas leprariae</name>
    <dbReference type="NCBI Taxonomy" id="2615207"/>
    <lineage>
        <taxon>Bacteria</taxon>
        <taxon>Pseudomonadati</taxon>
        <taxon>Pseudomonadota</taxon>
        <taxon>Alphaproteobacteria</taxon>
        <taxon>Hyphomicrobiales</taxon>
        <taxon>Aurantimonadaceae</taxon>
        <taxon>Plantimonas</taxon>
    </lineage>
</organism>
<comment type="catalytic activity">
    <reaction evidence="3 4">
        <text>N-[(R)-4-phosphopantothenoyl]-L-cysteine + H(+) = (R)-4'-phosphopantetheine + CO2</text>
        <dbReference type="Rhea" id="RHEA:16793"/>
        <dbReference type="ChEBI" id="CHEBI:15378"/>
        <dbReference type="ChEBI" id="CHEBI:16526"/>
        <dbReference type="ChEBI" id="CHEBI:59458"/>
        <dbReference type="ChEBI" id="CHEBI:61723"/>
        <dbReference type="EC" id="4.1.1.36"/>
    </reaction>
</comment>
<dbReference type="EC" id="6.3.2.5" evidence="3"/>
<feature type="domain" description="Flavoprotein" evidence="5">
    <location>
        <begin position="6"/>
        <end position="177"/>
    </location>
</feature>
<comment type="cofactor">
    <cofactor evidence="3">
        <name>Mg(2+)</name>
        <dbReference type="ChEBI" id="CHEBI:18420"/>
    </cofactor>
</comment>
<evidence type="ECO:0000313" key="7">
    <source>
        <dbReference type="EMBL" id="KAB0683007.1"/>
    </source>
</evidence>
<name>A0A7V7TYS1_9HYPH</name>
<dbReference type="SUPFAM" id="SSF102645">
    <property type="entry name" value="CoaB-like"/>
    <property type="match status" value="1"/>
</dbReference>
<evidence type="ECO:0000259" key="6">
    <source>
        <dbReference type="Pfam" id="PF04127"/>
    </source>
</evidence>
<feature type="binding site" evidence="3">
    <location>
        <position position="340"/>
    </location>
    <ligand>
        <name>CTP</name>
        <dbReference type="ChEBI" id="CHEBI:37563"/>
    </ligand>
</feature>
<dbReference type="EC" id="4.1.1.36" evidence="3"/>
<comment type="caution">
    <text evidence="3">Lacks conserved residue(s) required for the propagation of feature annotation.</text>
</comment>
<feature type="binding site" evidence="3">
    <location>
        <begin position="307"/>
        <end position="310"/>
    </location>
    <ligand>
        <name>CTP</name>
        <dbReference type="ChEBI" id="CHEBI:37563"/>
    </ligand>
</feature>
<keyword evidence="1 3" id="KW-0210">Decarboxylase</keyword>
<comment type="pathway">
    <text evidence="3 4">Cofactor biosynthesis; coenzyme A biosynthesis; CoA from (R)-pantothenate: step 2/5.</text>
</comment>
<comment type="similarity">
    <text evidence="3 4">In the N-terminal section; belongs to the HFCD (homo-oligomeric flavin containing Cys decarboxylase) superfamily.</text>
</comment>
<dbReference type="InterPro" id="IPR007085">
    <property type="entry name" value="DNA/pantothenate-metab_flavo_C"/>
</dbReference>
<dbReference type="GO" id="GO:0004633">
    <property type="term" value="F:phosphopantothenoylcysteine decarboxylase activity"/>
    <property type="evidence" value="ECO:0007669"/>
    <property type="project" value="UniProtKB-UniRule"/>
</dbReference>
<dbReference type="Pfam" id="PF02441">
    <property type="entry name" value="Flavoprotein"/>
    <property type="match status" value="1"/>
</dbReference>
<dbReference type="GO" id="GO:0046872">
    <property type="term" value="F:metal ion binding"/>
    <property type="evidence" value="ECO:0007669"/>
    <property type="project" value="UniProtKB-KW"/>
</dbReference>
<accession>A0A7V7TYS1</accession>
<dbReference type="InterPro" id="IPR005252">
    <property type="entry name" value="CoaBC"/>
</dbReference>
<dbReference type="GO" id="GO:0004632">
    <property type="term" value="F:phosphopantothenate--cysteine ligase activity"/>
    <property type="evidence" value="ECO:0007669"/>
    <property type="project" value="UniProtKB-UniRule"/>
</dbReference>
<dbReference type="GO" id="GO:0071513">
    <property type="term" value="C:phosphopantothenoylcysteine decarboxylase complex"/>
    <property type="evidence" value="ECO:0007669"/>
    <property type="project" value="TreeGrafter"/>
</dbReference>
<feature type="binding site" evidence="3">
    <location>
        <position position="326"/>
    </location>
    <ligand>
        <name>CTP</name>
        <dbReference type="ChEBI" id="CHEBI:37563"/>
    </ligand>
</feature>
<dbReference type="GO" id="GO:0015941">
    <property type="term" value="P:pantothenate catabolic process"/>
    <property type="evidence" value="ECO:0007669"/>
    <property type="project" value="InterPro"/>
</dbReference>
<feature type="region of interest" description="Phosphopantothenate--cysteine ligase" evidence="3">
    <location>
        <begin position="192"/>
        <end position="407"/>
    </location>
</feature>
<evidence type="ECO:0000256" key="3">
    <source>
        <dbReference type="HAMAP-Rule" id="MF_02225"/>
    </source>
</evidence>
<dbReference type="SUPFAM" id="SSF52507">
    <property type="entry name" value="Homo-oligomeric flavin-containing Cys decarboxylases, HFCD"/>
    <property type="match status" value="1"/>
</dbReference>
<dbReference type="InterPro" id="IPR003382">
    <property type="entry name" value="Flavoprotein"/>
</dbReference>
<comment type="cofactor">
    <cofactor evidence="3">
        <name>FMN</name>
        <dbReference type="ChEBI" id="CHEBI:58210"/>
    </cofactor>
    <text evidence="3">Binds 1 FMN per subunit.</text>
</comment>
<keyword evidence="3 4" id="KW-0285">Flavoprotein</keyword>
<feature type="binding site" evidence="3">
    <location>
        <position position="289"/>
    </location>
    <ligand>
        <name>CTP</name>
        <dbReference type="ChEBI" id="CHEBI:37563"/>
    </ligand>
</feature>
<comment type="similarity">
    <text evidence="3 4">In the C-terminal section; belongs to the PPC synthetase family.</text>
</comment>
<proteinExistence type="inferred from homology"/>
<comment type="pathway">
    <text evidence="3 4">Cofactor biosynthesis; coenzyme A biosynthesis; CoA from (R)-pantothenate: step 3/5.</text>
</comment>
<dbReference type="Gene3D" id="3.40.50.10300">
    <property type="entry name" value="CoaB-like"/>
    <property type="match status" value="1"/>
</dbReference>
<dbReference type="GO" id="GO:0015937">
    <property type="term" value="P:coenzyme A biosynthetic process"/>
    <property type="evidence" value="ECO:0007669"/>
    <property type="project" value="UniProtKB-UniRule"/>
</dbReference>
<feature type="binding site" evidence="3">
    <location>
        <position position="279"/>
    </location>
    <ligand>
        <name>CTP</name>
        <dbReference type="ChEBI" id="CHEBI:37563"/>
    </ligand>
</feature>
<keyword evidence="8" id="KW-1185">Reference proteome</keyword>
<dbReference type="RefSeq" id="WP_150967982.1">
    <property type="nucleotide sequence ID" value="NZ_VZDO01000001.1"/>
</dbReference>
<evidence type="ECO:0000256" key="4">
    <source>
        <dbReference type="RuleBase" id="RU364078"/>
    </source>
</evidence>
<sequence length="407" mass="42318">MNLQNKRILLVVGGGIAAYKALDLVRRLKERGATVVPVMTRGAQEFVTPLAVGALSGGHVFIDLFSREDEQDVGHIRLAREADAVVVAPATADRLARLANGLADDLAGAVLLAAKVPVLLAPAMNPAMWAHPATVRNVERLRGDGVRFVGPNAGEMAERGESGLGRMAEPAEIADALEAILAGSRRLAGKRIVVTSGPTHEPIDPVRFVANRSSGRQGHAIAASLAALGAEVTLVSGPVAIPPPTGVRTLAVETALEMLAAVEAELPADAGVFVAAVADWRPAETAGQKLKKLPGEAPPQLGFAENPDILATVGHHRERPKLVVGFAAETQDLLANALAKLDRKGADMIVANDVAVDETGGSVMGGADNAVHIVSRDGIETWARMSKEAVADRLAGVIADRLEETAS</sequence>
<dbReference type="InterPro" id="IPR035929">
    <property type="entry name" value="CoaB-like_sf"/>
</dbReference>
<keyword evidence="3" id="KW-0460">Magnesium</keyword>
<dbReference type="PANTHER" id="PTHR14359">
    <property type="entry name" value="HOMO-OLIGOMERIC FLAVIN CONTAINING CYS DECARBOXYLASE FAMILY"/>
    <property type="match status" value="1"/>
</dbReference>
<dbReference type="Pfam" id="PF04127">
    <property type="entry name" value="DFP"/>
    <property type="match status" value="1"/>
</dbReference>
<keyword evidence="3" id="KW-0511">Multifunctional enzyme</keyword>
<dbReference type="NCBIfam" id="TIGR00521">
    <property type="entry name" value="coaBC_dfp"/>
    <property type="match status" value="1"/>
</dbReference>
<keyword evidence="3 4" id="KW-0288">FMN</keyword>
<feature type="domain" description="DNA/pantothenate metabolism flavoprotein C-terminal" evidence="6">
    <location>
        <begin position="187"/>
        <end position="399"/>
    </location>
</feature>
<dbReference type="EMBL" id="VZDO01000001">
    <property type="protein sequence ID" value="KAB0683007.1"/>
    <property type="molecule type" value="Genomic_DNA"/>
</dbReference>
<comment type="catalytic activity">
    <reaction evidence="3 4">
        <text>(R)-4'-phosphopantothenate + L-cysteine + CTP = N-[(R)-4-phosphopantothenoyl]-L-cysteine + CMP + diphosphate + H(+)</text>
        <dbReference type="Rhea" id="RHEA:19397"/>
        <dbReference type="ChEBI" id="CHEBI:10986"/>
        <dbReference type="ChEBI" id="CHEBI:15378"/>
        <dbReference type="ChEBI" id="CHEBI:33019"/>
        <dbReference type="ChEBI" id="CHEBI:35235"/>
        <dbReference type="ChEBI" id="CHEBI:37563"/>
        <dbReference type="ChEBI" id="CHEBI:59458"/>
        <dbReference type="ChEBI" id="CHEBI:60377"/>
        <dbReference type="EC" id="6.3.2.5"/>
    </reaction>
</comment>
<comment type="function">
    <text evidence="3">Catalyzes two sequential steps in the biosynthesis of coenzyme A. In the first step cysteine is conjugated to 4'-phosphopantothenate to form 4-phosphopantothenoylcysteine. In the second step the latter compound is decarboxylated to form 4'-phosphopantotheine.</text>
</comment>
<dbReference type="UniPathway" id="UPA00241">
    <property type="reaction ID" value="UER00353"/>
</dbReference>
<dbReference type="InterPro" id="IPR036551">
    <property type="entry name" value="Flavin_trans-like"/>
</dbReference>
<feature type="region of interest" description="Phosphopantothenoylcysteine decarboxylase" evidence="3">
    <location>
        <begin position="1"/>
        <end position="191"/>
    </location>
</feature>